<comment type="caution">
    <text evidence="2">The sequence shown here is derived from an EMBL/GenBank/DDBJ whole genome shotgun (WGS) entry which is preliminary data.</text>
</comment>
<dbReference type="Proteomes" id="UP000616201">
    <property type="component" value="Unassembled WGS sequence"/>
</dbReference>
<organism evidence="2 3">
    <name type="scientific">Sphingobacterium hungaricum</name>
    <dbReference type="NCBI Taxonomy" id="2082723"/>
    <lineage>
        <taxon>Bacteria</taxon>
        <taxon>Pseudomonadati</taxon>
        <taxon>Bacteroidota</taxon>
        <taxon>Sphingobacteriia</taxon>
        <taxon>Sphingobacteriales</taxon>
        <taxon>Sphingobacteriaceae</taxon>
        <taxon>Sphingobacterium</taxon>
    </lineage>
</organism>
<proteinExistence type="predicted"/>
<dbReference type="EMBL" id="PRDK01000001">
    <property type="protein sequence ID" value="MBE8712153.1"/>
    <property type="molecule type" value="Genomic_DNA"/>
</dbReference>
<evidence type="ECO:0000256" key="1">
    <source>
        <dbReference type="SAM" id="SignalP"/>
    </source>
</evidence>
<name>A0A928YQ84_9SPHI</name>
<evidence type="ECO:0008006" key="4">
    <source>
        <dbReference type="Google" id="ProtNLM"/>
    </source>
</evidence>
<feature type="signal peptide" evidence="1">
    <location>
        <begin position="1"/>
        <end position="20"/>
    </location>
</feature>
<dbReference type="RefSeq" id="WP_196934494.1">
    <property type="nucleotide sequence ID" value="NZ_MU158698.1"/>
</dbReference>
<accession>A0A928YQ84</accession>
<dbReference type="InterPro" id="IPR029062">
    <property type="entry name" value="Class_I_gatase-like"/>
</dbReference>
<evidence type="ECO:0000313" key="3">
    <source>
        <dbReference type="Proteomes" id="UP000616201"/>
    </source>
</evidence>
<keyword evidence="3" id="KW-1185">Reference proteome</keyword>
<keyword evidence="1" id="KW-0732">Signal</keyword>
<protein>
    <recommendedName>
        <fullName evidence="4">DUF4350 domain-containing protein</fullName>
    </recommendedName>
</protein>
<evidence type="ECO:0000313" key="2">
    <source>
        <dbReference type="EMBL" id="MBE8712153.1"/>
    </source>
</evidence>
<sequence>MVSFNIKAYLFILVFQASLAADCKSQQVADPNFLVSIEHPSYLAEKGPMLLVDEAHNNPFSMKGQYAGFAQVAAKDGYRLSTTNIALSANQLEEARIFVSINAIYNPTDWNLPTHSIYTDEEIELLFNWVMEGGSLLLVTDHMPCAGSISALATKFGFNLINGFALLDYPAPELFSASLGNLYASAVTQHASRPVEQIRFWGSTGFIAPKEAEVITALTDAYKVYLPSKIEDVTYPVASTVPYISGKGLANSALLKVGKGRVALFADGAVFSAQLQGVKSEKRGMNHPDAEHHVNLLLNVLQWLAEKP</sequence>
<reference evidence="2" key="1">
    <citation type="submission" date="2018-02" db="EMBL/GenBank/DDBJ databases">
        <authorList>
            <person name="Vasarhelyi B.M."/>
            <person name="Deshmukh S."/>
            <person name="Balint B."/>
            <person name="Kukolya J."/>
        </authorList>
    </citation>
    <scope>NUCLEOTIDE SEQUENCE</scope>
    <source>
        <strain evidence="2">KB22</strain>
    </source>
</reference>
<gene>
    <name evidence="2" type="ORF">C4F49_00470</name>
</gene>
<dbReference type="AlphaFoldDB" id="A0A928YQ84"/>
<feature type="chain" id="PRO_5037993186" description="DUF4350 domain-containing protein" evidence="1">
    <location>
        <begin position="21"/>
        <end position="308"/>
    </location>
</feature>
<dbReference type="SUPFAM" id="SSF52317">
    <property type="entry name" value="Class I glutamine amidotransferase-like"/>
    <property type="match status" value="1"/>
</dbReference>